<dbReference type="EnsemblPlants" id="OBART03G20510.1">
    <property type="protein sequence ID" value="OBART03G20510.1"/>
    <property type="gene ID" value="OBART03G20510"/>
</dbReference>
<name>A0A0D3FJH5_9ORYZ</name>
<proteinExistence type="predicted"/>
<dbReference type="HOGENOM" id="CLU_2816447_0_0_1"/>
<accession>A0A0D3FJH5</accession>
<organism evidence="1">
    <name type="scientific">Oryza barthii</name>
    <dbReference type="NCBI Taxonomy" id="65489"/>
    <lineage>
        <taxon>Eukaryota</taxon>
        <taxon>Viridiplantae</taxon>
        <taxon>Streptophyta</taxon>
        <taxon>Embryophyta</taxon>
        <taxon>Tracheophyta</taxon>
        <taxon>Spermatophyta</taxon>
        <taxon>Magnoliopsida</taxon>
        <taxon>Liliopsida</taxon>
        <taxon>Poales</taxon>
        <taxon>Poaceae</taxon>
        <taxon>BOP clade</taxon>
        <taxon>Oryzoideae</taxon>
        <taxon>Oryzeae</taxon>
        <taxon>Oryzinae</taxon>
        <taxon>Oryza</taxon>
    </lineage>
</organism>
<reference evidence="1" key="2">
    <citation type="submission" date="2015-03" db="UniProtKB">
        <authorList>
            <consortium name="EnsemblPlants"/>
        </authorList>
    </citation>
    <scope>IDENTIFICATION</scope>
</reference>
<dbReference type="PaxDb" id="65489-OBART03G20510.1"/>
<sequence>MKPGGGGRRRAMEAKAERDGWGGNGFEVALVVVRVSKELEAWWAFCSPEISINNPGLASYGGFHQQS</sequence>
<evidence type="ECO:0000313" key="1">
    <source>
        <dbReference type="EnsemblPlants" id="OBART03G20510.1"/>
    </source>
</evidence>
<dbReference type="Gramene" id="OBART03G20510.1">
    <property type="protein sequence ID" value="OBART03G20510.1"/>
    <property type="gene ID" value="OBART03G20510"/>
</dbReference>
<reference evidence="1" key="1">
    <citation type="journal article" date="2009" name="Rice">
        <title>De Novo Next Generation Sequencing of Plant Genomes.</title>
        <authorList>
            <person name="Rounsley S."/>
            <person name="Marri P.R."/>
            <person name="Yu Y."/>
            <person name="He R."/>
            <person name="Sisneros N."/>
            <person name="Goicoechea J.L."/>
            <person name="Lee S.J."/>
            <person name="Angelova A."/>
            <person name="Kudrna D."/>
            <person name="Luo M."/>
            <person name="Affourtit J."/>
            <person name="Desany B."/>
            <person name="Knight J."/>
            <person name="Niazi F."/>
            <person name="Egholm M."/>
            <person name="Wing R.A."/>
        </authorList>
    </citation>
    <scope>NUCLEOTIDE SEQUENCE [LARGE SCALE GENOMIC DNA]</scope>
    <source>
        <strain evidence="1">cv. IRGC 105608</strain>
    </source>
</reference>
<dbReference type="Proteomes" id="UP000026960">
    <property type="component" value="Chromosome 3"/>
</dbReference>
<keyword evidence="2" id="KW-1185">Reference proteome</keyword>
<dbReference type="AlphaFoldDB" id="A0A0D3FJH5"/>
<evidence type="ECO:0000313" key="2">
    <source>
        <dbReference type="Proteomes" id="UP000026960"/>
    </source>
</evidence>
<protein>
    <submittedName>
        <fullName evidence="1">Uncharacterized protein</fullName>
    </submittedName>
</protein>